<keyword evidence="2" id="KW-1185">Reference proteome</keyword>
<dbReference type="RefSeq" id="WP_226934464.1">
    <property type="nucleotide sequence ID" value="NZ_JACDXX010000004.1"/>
</dbReference>
<sequence length="134" mass="14477">MDLIADSLLLAATLGAVLYCYVLAQRLQRFTALETGMGGAIAVLSAEVDEMTRALEKAQGVAGQSERRLGSLTDRADHLATRLELLVAALHDLPSEVPARPQEHEPVPAGVLRLRQVRREARRQQDAGLAEGRG</sequence>
<protein>
    <recommendedName>
        <fullName evidence="3">DUF2730 family protein</fullName>
    </recommendedName>
</protein>
<organism evidence="1 2">
    <name type="scientific">Pseudogemmobacter faecipullorum</name>
    <dbReference type="NCBI Taxonomy" id="2755041"/>
    <lineage>
        <taxon>Bacteria</taxon>
        <taxon>Pseudomonadati</taxon>
        <taxon>Pseudomonadota</taxon>
        <taxon>Alphaproteobacteria</taxon>
        <taxon>Rhodobacterales</taxon>
        <taxon>Paracoccaceae</taxon>
        <taxon>Pseudogemmobacter</taxon>
    </lineage>
</organism>
<name>A0ABS8CK62_9RHOB</name>
<comment type="caution">
    <text evidence="1">The sequence shown here is derived from an EMBL/GenBank/DDBJ whole genome shotgun (WGS) entry which is preliminary data.</text>
</comment>
<dbReference type="EMBL" id="JACDXX010000004">
    <property type="protein sequence ID" value="MCB5409558.1"/>
    <property type="molecule type" value="Genomic_DNA"/>
</dbReference>
<dbReference type="Proteomes" id="UP001198571">
    <property type="component" value="Unassembled WGS sequence"/>
</dbReference>
<reference evidence="1 2" key="1">
    <citation type="submission" date="2020-07" db="EMBL/GenBank/DDBJ databases">
        <title>Pseudogemmobacter sp. nov., isolated from poultry manure in Taiwan.</title>
        <authorList>
            <person name="Lin S.-Y."/>
            <person name="Tang Y.-S."/>
            <person name="Young C.-C."/>
        </authorList>
    </citation>
    <scope>NUCLEOTIDE SEQUENCE [LARGE SCALE GENOMIC DNA]</scope>
    <source>
        <strain evidence="1 2">CC-YST710</strain>
    </source>
</reference>
<evidence type="ECO:0008006" key="3">
    <source>
        <dbReference type="Google" id="ProtNLM"/>
    </source>
</evidence>
<evidence type="ECO:0000313" key="1">
    <source>
        <dbReference type="EMBL" id="MCB5409558.1"/>
    </source>
</evidence>
<proteinExistence type="predicted"/>
<accession>A0ABS8CK62</accession>
<evidence type="ECO:0000313" key="2">
    <source>
        <dbReference type="Proteomes" id="UP001198571"/>
    </source>
</evidence>
<gene>
    <name evidence="1" type="ORF">H0485_06025</name>
</gene>